<dbReference type="InterPro" id="IPR036397">
    <property type="entry name" value="RNaseH_sf"/>
</dbReference>
<dbReference type="EMBL" id="QGNW01000126">
    <property type="protein sequence ID" value="RVW93858.1"/>
    <property type="molecule type" value="Genomic_DNA"/>
</dbReference>
<feature type="domain" description="Integrase catalytic" evidence="2">
    <location>
        <begin position="271"/>
        <end position="405"/>
    </location>
</feature>
<comment type="caution">
    <text evidence="3">The sequence shown here is derived from an EMBL/GenBank/DDBJ whole genome shotgun (WGS) entry which is preliminary data.</text>
</comment>
<evidence type="ECO:0000313" key="4">
    <source>
        <dbReference type="Proteomes" id="UP000288805"/>
    </source>
</evidence>
<dbReference type="Gene3D" id="3.30.420.10">
    <property type="entry name" value="Ribonuclease H-like superfamily/Ribonuclease H"/>
    <property type="match status" value="1"/>
</dbReference>
<organism evidence="3 4">
    <name type="scientific">Vitis vinifera</name>
    <name type="common">Grape</name>
    <dbReference type="NCBI Taxonomy" id="29760"/>
    <lineage>
        <taxon>Eukaryota</taxon>
        <taxon>Viridiplantae</taxon>
        <taxon>Streptophyta</taxon>
        <taxon>Embryophyta</taxon>
        <taxon>Tracheophyta</taxon>
        <taxon>Spermatophyta</taxon>
        <taxon>Magnoliopsida</taxon>
        <taxon>eudicotyledons</taxon>
        <taxon>Gunneridae</taxon>
        <taxon>Pentapetalae</taxon>
        <taxon>rosids</taxon>
        <taxon>Vitales</taxon>
        <taxon>Vitaceae</taxon>
        <taxon>Viteae</taxon>
        <taxon>Vitis</taxon>
    </lineage>
</organism>
<dbReference type="GO" id="GO:0015074">
    <property type="term" value="P:DNA integration"/>
    <property type="evidence" value="ECO:0007669"/>
    <property type="project" value="InterPro"/>
</dbReference>
<dbReference type="SUPFAM" id="SSF53098">
    <property type="entry name" value="Ribonuclease H-like"/>
    <property type="match status" value="1"/>
</dbReference>
<dbReference type="InterPro" id="IPR001584">
    <property type="entry name" value="Integrase_cat-core"/>
</dbReference>
<dbReference type="GO" id="GO:0003676">
    <property type="term" value="F:nucleic acid binding"/>
    <property type="evidence" value="ECO:0007669"/>
    <property type="project" value="InterPro"/>
</dbReference>
<dbReference type="Gene3D" id="1.10.340.70">
    <property type="match status" value="1"/>
</dbReference>
<evidence type="ECO:0000259" key="2">
    <source>
        <dbReference type="PROSITE" id="PS50994"/>
    </source>
</evidence>
<dbReference type="Proteomes" id="UP000288805">
    <property type="component" value="Unassembled WGS sequence"/>
</dbReference>
<feature type="region of interest" description="Disordered" evidence="1">
    <location>
        <begin position="370"/>
        <end position="405"/>
    </location>
</feature>
<dbReference type="InterPro" id="IPR041588">
    <property type="entry name" value="Integrase_H2C2"/>
</dbReference>
<reference evidence="3 4" key="1">
    <citation type="journal article" date="2018" name="PLoS Genet.">
        <title>Population sequencing reveals clonal diversity and ancestral inbreeding in the grapevine cultivar Chardonnay.</title>
        <authorList>
            <person name="Roach M.J."/>
            <person name="Johnson D.L."/>
            <person name="Bohlmann J."/>
            <person name="van Vuuren H.J."/>
            <person name="Jones S.J."/>
            <person name="Pretorius I.S."/>
            <person name="Schmidt S.A."/>
            <person name="Borneman A.R."/>
        </authorList>
    </citation>
    <scope>NUCLEOTIDE SEQUENCE [LARGE SCALE GENOMIC DNA]</scope>
    <source>
        <strain evidence="4">cv. Chardonnay</strain>
        <tissue evidence="3">Leaf</tissue>
    </source>
</reference>
<dbReference type="PANTHER" id="PTHR48475:SF2">
    <property type="entry name" value="RIBONUCLEASE H"/>
    <property type="match status" value="1"/>
</dbReference>
<gene>
    <name evidence="3" type="primary">Tf2-11_6</name>
    <name evidence="3" type="ORF">CK203_028173</name>
</gene>
<dbReference type="PANTHER" id="PTHR48475">
    <property type="entry name" value="RIBONUCLEASE H"/>
    <property type="match status" value="1"/>
</dbReference>
<dbReference type="Pfam" id="PF17921">
    <property type="entry name" value="Integrase_H2C2"/>
    <property type="match status" value="1"/>
</dbReference>
<evidence type="ECO:0000313" key="3">
    <source>
        <dbReference type="EMBL" id="RVW93858.1"/>
    </source>
</evidence>
<protein>
    <submittedName>
        <fullName evidence="3">Transposon Tf2-11 polyprotein</fullName>
    </submittedName>
</protein>
<name>A0A438IAW5_VITVI</name>
<accession>A0A438IAW5</accession>
<sequence length="405" mass="45844">MGNQRRSISLPLTQGAEAYLLRQQGISRRRNQILKNGANSLSPSKRCQKLRPYFQAYPVIVLTDQPLRNILHKPDLTGRMLQWAIELSEFGIEFQPRLAMKGQVMADFVLEYSRNPANMTNQIRKNGGLCKLTEPHAHQARKYEAILSGLDLALALSVSKLWIYNDSQLVARKVRVQAARFTLIGGHLYKQSFTGPYLRCLGQSEAQYVLAELHEGICGNHSGGRSLTHRAHSQGYYWPTMKKDATAYVKKCDKCQRYAPIPHIPSSNIENSLRPHGLLHNGAWDIVGPLPAAPAQKKFLLVATDYFSKWVEAEAYASIKTKMSPKFVWKNIICRFGIPQAIIADNVHNLTALAFRNFCSELNIRNSYSTPRYPQSNGQAEATNKTQTNQKPRPKNQQTQQKEQQ</sequence>
<dbReference type="Pfam" id="PF00665">
    <property type="entry name" value="rve"/>
    <property type="match status" value="1"/>
</dbReference>
<dbReference type="AlphaFoldDB" id="A0A438IAW5"/>
<dbReference type="InterPro" id="IPR012337">
    <property type="entry name" value="RNaseH-like_sf"/>
</dbReference>
<evidence type="ECO:0000256" key="1">
    <source>
        <dbReference type="SAM" id="MobiDB-lite"/>
    </source>
</evidence>
<proteinExistence type="predicted"/>
<feature type="compositionally biased region" description="Polar residues" evidence="1">
    <location>
        <begin position="370"/>
        <end position="391"/>
    </location>
</feature>
<dbReference type="PROSITE" id="PS50994">
    <property type="entry name" value="INTEGRASE"/>
    <property type="match status" value="1"/>
</dbReference>